<organism evidence="1 2">
    <name type="scientific">Pseudomonas juntendi</name>
    <dbReference type="NCBI Taxonomy" id="2666183"/>
    <lineage>
        <taxon>Bacteria</taxon>
        <taxon>Pseudomonadati</taxon>
        <taxon>Pseudomonadota</taxon>
        <taxon>Gammaproteobacteria</taxon>
        <taxon>Pseudomonadales</taxon>
        <taxon>Pseudomonadaceae</taxon>
        <taxon>Pseudomonas</taxon>
    </lineage>
</organism>
<gene>
    <name evidence="1" type="ORF">H4C15_17180</name>
</gene>
<sequence>MKINVGRVRDYLVATLENTQAHANEAPEIMHLIAGMDDIFHDEIFSIPLSQEPTANLLIINAYTMLLAGIREALSGHVVCVFPIVRAALESSCYAYLIANDATKADVWLERHSSEDAVKKCRNVFTAKKAVDVLKCSDPVMAEYVWGCYEASIDFGAHPNTKSVIGHLSDSGPVGEGLHGFELTSVYGKNSWQVNHALLVCVEAGQAIAYLIAASIDNHPLIHERSTVFQGWVDAKNRMVEELTGEACDRSAPVYSSVSPPQ</sequence>
<dbReference type="Proteomes" id="UP000577346">
    <property type="component" value="Unassembled WGS sequence"/>
</dbReference>
<reference evidence="1 2" key="1">
    <citation type="submission" date="2020-07" db="EMBL/GenBank/DDBJ databases">
        <title>Diversity of carbapenemase encoding genes among Pseudomonas putida group clinical isolates in a tertiary Brazilian hospital.</title>
        <authorList>
            <person name="Alberto-Lei F."/>
            <person name="Nodari C.S."/>
            <person name="Streling A.P."/>
            <person name="Paulino J.T."/>
            <person name="Bessa-Neto F.O."/>
            <person name="Cayo R."/>
            <person name="Gales A.C."/>
        </authorList>
    </citation>
    <scope>NUCLEOTIDE SEQUENCE [LARGE SCALE GENOMIC DNA]</scope>
    <source>
        <strain evidence="1 2">11213</strain>
    </source>
</reference>
<dbReference type="AlphaFoldDB" id="A0A7W2LY86"/>
<name>A0A7W2LY86_9PSED</name>
<evidence type="ECO:0000313" key="1">
    <source>
        <dbReference type="EMBL" id="MBA6149228.1"/>
    </source>
</evidence>
<evidence type="ECO:0000313" key="2">
    <source>
        <dbReference type="Proteomes" id="UP000577346"/>
    </source>
</evidence>
<accession>A0A7W2LY86</accession>
<comment type="caution">
    <text evidence="1">The sequence shown here is derived from an EMBL/GenBank/DDBJ whole genome shotgun (WGS) entry which is preliminary data.</text>
</comment>
<protein>
    <submittedName>
        <fullName evidence="1">Uncharacterized protein</fullName>
    </submittedName>
</protein>
<dbReference type="RefSeq" id="WP_182336836.1">
    <property type="nucleotide sequence ID" value="NZ_JACGDA010000038.1"/>
</dbReference>
<proteinExistence type="predicted"/>
<dbReference type="EMBL" id="JACGDA010000038">
    <property type="protein sequence ID" value="MBA6149228.1"/>
    <property type="molecule type" value="Genomic_DNA"/>
</dbReference>